<feature type="signal peptide" evidence="1">
    <location>
        <begin position="1"/>
        <end position="21"/>
    </location>
</feature>
<dbReference type="GO" id="GO:0016651">
    <property type="term" value="F:oxidoreductase activity, acting on NAD(P)H"/>
    <property type="evidence" value="ECO:0007669"/>
    <property type="project" value="UniProtKB-ARBA"/>
</dbReference>
<evidence type="ECO:0000259" key="3">
    <source>
        <dbReference type="Pfam" id="PF12682"/>
    </source>
</evidence>
<dbReference type="PROSITE" id="PS51257">
    <property type="entry name" value="PROKAR_LIPOPROTEIN"/>
    <property type="match status" value="1"/>
</dbReference>
<dbReference type="InterPro" id="IPR005532">
    <property type="entry name" value="SUMF_dom"/>
</dbReference>
<protein>
    <submittedName>
        <fullName evidence="4">SUMF1/EgtB/PvdO family nonheme iron enzyme</fullName>
    </submittedName>
</protein>
<dbReference type="Gene3D" id="3.40.50.360">
    <property type="match status" value="1"/>
</dbReference>
<feature type="chain" id="PRO_5038560122" evidence="1">
    <location>
        <begin position="22"/>
        <end position="482"/>
    </location>
</feature>
<sequence length="482" mass="53027">MKKINVLLMAMIMLFMMSACNTNTEINSSESSNGLESSTDTTNTVSVPKDFVLIKGGTFQMGSPDTEAWRSNDETQHEVTVGDFYMSAYELTQAQYREITGENPSNFRGDNLPVENISWLDAIRYCNARSEKEGLTPVYTIDGSNITWDRSADGYRLPTEAEWEYACRAGTATPFNTETSISADESNYYGHYPYEIEDNYFSQGNLDTKPGEYRETTVSVSSFSPNKWGLYNMHGNVGEWVWDCYGDYGTAAVTDPAGAETGTLRVYRGGGWNDFAKNMRSAYRATLAENKGSFNIGIRLVRNAVSGSGSIISAGTESTAANGGKVLIAFFSWGGNTKGIAEEIQSQTGADLFEITMVNPYSSDYNTVLDEAQRDQNEQARPELASHIDNMEQYDTIMIGYPNWWASIPMPIASFLEEYDFSSKTIIPFCSHGGGRFGQSLTAIAKLAPDAAMGEALSIHYSGGGSLSEDIAKWLEANDITE</sequence>
<organism evidence="4 5">
    <name type="scientific">Youxingia wuxianensis</name>
    <dbReference type="NCBI Taxonomy" id="2763678"/>
    <lineage>
        <taxon>Bacteria</taxon>
        <taxon>Bacillati</taxon>
        <taxon>Bacillota</taxon>
        <taxon>Clostridia</taxon>
        <taxon>Eubacteriales</taxon>
        <taxon>Oscillospiraceae</taxon>
        <taxon>Youxingia</taxon>
    </lineage>
</organism>
<comment type="caution">
    <text evidence="4">The sequence shown here is derived from an EMBL/GenBank/DDBJ whole genome shotgun (WGS) entry which is preliminary data.</text>
</comment>
<gene>
    <name evidence="4" type="ORF">H8705_06305</name>
</gene>
<dbReference type="AlphaFoldDB" id="A0A926ICG9"/>
<dbReference type="Proteomes" id="UP000623678">
    <property type="component" value="Unassembled WGS sequence"/>
</dbReference>
<feature type="domain" description="Flavodoxin-like" evidence="3">
    <location>
        <begin position="325"/>
        <end position="476"/>
    </location>
</feature>
<name>A0A926ICG9_9FIRM</name>
<dbReference type="PANTHER" id="PTHR39201:SF1">
    <property type="entry name" value="FLAVODOXIN-LIKE DOMAIN-CONTAINING PROTEIN"/>
    <property type="match status" value="1"/>
</dbReference>
<keyword evidence="5" id="KW-1185">Reference proteome</keyword>
<feature type="domain" description="Sulfatase-modifying factor enzyme-like" evidence="2">
    <location>
        <begin position="49"/>
        <end position="302"/>
    </location>
</feature>
<reference evidence="4" key="1">
    <citation type="submission" date="2020-08" db="EMBL/GenBank/DDBJ databases">
        <title>Genome public.</title>
        <authorList>
            <person name="Liu C."/>
            <person name="Sun Q."/>
        </authorList>
    </citation>
    <scope>NUCLEOTIDE SEQUENCE</scope>
    <source>
        <strain evidence="4">NSJ-64</strain>
    </source>
</reference>
<proteinExistence type="predicted"/>
<accession>A0A926ICG9</accession>
<dbReference type="SUPFAM" id="SSF56436">
    <property type="entry name" value="C-type lectin-like"/>
    <property type="match status" value="1"/>
</dbReference>
<keyword evidence="1" id="KW-0732">Signal</keyword>
<dbReference type="EMBL" id="JACRTD010000004">
    <property type="protein sequence ID" value="MBC8585192.1"/>
    <property type="molecule type" value="Genomic_DNA"/>
</dbReference>
<dbReference type="PANTHER" id="PTHR39201">
    <property type="entry name" value="EXPORTED PROTEIN-RELATED"/>
    <property type="match status" value="1"/>
</dbReference>
<dbReference type="Gene3D" id="3.90.1580.10">
    <property type="entry name" value="paralog of FGE (formylglycine-generating enzyme)"/>
    <property type="match status" value="1"/>
</dbReference>
<dbReference type="InterPro" id="IPR029039">
    <property type="entry name" value="Flavoprotein-like_sf"/>
</dbReference>
<dbReference type="Pfam" id="PF03781">
    <property type="entry name" value="FGE-sulfatase"/>
    <property type="match status" value="1"/>
</dbReference>
<evidence type="ECO:0000313" key="4">
    <source>
        <dbReference type="EMBL" id="MBC8585192.1"/>
    </source>
</evidence>
<dbReference type="GO" id="GO:0010181">
    <property type="term" value="F:FMN binding"/>
    <property type="evidence" value="ECO:0007669"/>
    <property type="project" value="InterPro"/>
</dbReference>
<dbReference type="InterPro" id="IPR008254">
    <property type="entry name" value="Flavodoxin/NO_synth"/>
</dbReference>
<dbReference type="SUPFAM" id="SSF52218">
    <property type="entry name" value="Flavoproteins"/>
    <property type="match status" value="1"/>
</dbReference>
<evidence type="ECO:0000259" key="2">
    <source>
        <dbReference type="Pfam" id="PF03781"/>
    </source>
</evidence>
<dbReference type="Pfam" id="PF12682">
    <property type="entry name" value="Flavodoxin_4"/>
    <property type="match status" value="1"/>
</dbReference>
<evidence type="ECO:0000313" key="5">
    <source>
        <dbReference type="Proteomes" id="UP000623678"/>
    </source>
</evidence>
<dbReference type="InterPro" id="IPR016187">
    <property type="entry name" value="CTDL_fold"/>
</dbReference>
<evidence type="ECO:0000256" key="1">
    <source>
        <dbReference type="SAM" id="SignalP"/>
    </source>
</evidence>
<dbReference type="RefSeq" id="WP_262394980.1">
    <property type="nucleotide sequence ID" value="NZ_JACRTD010000004.1"/>
</dbReference>
<dbReference type="InterPro" id="IPR042095">
    <property type="entry name" value="SUMF_sf"/>
</dbReference>